<dbReference type="Gene3D" id="3.40.50.1240">
    <property type="entry name" value="Phosphoglycerate mutase-like"/>
    <property type="match status" value="1"/>
</dbReference>
<reference evidence="2" key="1">
    <citation type="submission" date="2023-10" db="EMBL/GenBank/DDBJ databases">
        <authorList>
            <person name="Noh H."/>
        </authorList>
    </citation>
    <scope>NUCLEOTIDE SEQUENCE</scope>
    <source>
        <strain evidence="2">DUCC4014</strain>
    </source>
</reference>
<evidence type="ECO:0000313" key="2">
    <source>
        <dbReference type="EMBL" id="WOO78238.1"/>
    </source>
</evidence>
<dbReference type="SUPFAM" id="SSF53254">
    <property type="entry name" value="Phosphoglycerate mutase-like"/>
    <property type="match status" value="1"/>
</dbReference>
<dbReference type="GeneID" id="87805043"/>
<accession>A0AAF1BNL0</accession>
<dbReference type="InterPro" id="IPR051710">
    <property type="entry name" value="Phosphatase_SH3-domain"/>
</dbReference>
<dbReference type="RefSeq" id="XP_062624270.1">
    <property type="nucleotide sequence ID" value="XM_062768287.1"/>
</dbReference>
<dbReference type="Pfam" id="PF00300">
    <property type="entry name" value="His_Phos_1"/>
    <property type="match status" value="1"/>
</dbReference>
<feature type="region of interest" description="Disordered" evidence="1">
    <location>
        <begin position="231"/>
        <end position="250"/>
    </location>
</feature>
<evidence type="ECO:0000256" key="1">
    <source>
        <dbReference type="SAM" id="MobiDB-lite"/>
    </source>
</evidence>
<sequence length="320" mass="35425">MKSEQRRTCHLDASMIEAIYICRHGYRANWDDPSITTSVTGTYQDPPLAKRGLEQAQHLALHLTSDRRTPDLLFSSPFYRCLQTIEPLAGLTGLPVHVEAGIGEWYTPVREGTGLLPRPGSAHILQQHLPDITLDAKWTSLHFPDRKGETVEELRVRCDGFVETFIPLVEATYPDAKVVLLMCHAATVIGIGRAVSEGSKPDADTQLVGDCARDIRSPTVSLSEYRRRGGKTVRTASWQQSDPYSRSEGPKVGRVIGQWEHVVNADTSFLPNGAEVNWNFGHVLYEADGSLVKQTGDGRTWTEDDIYPVGPTHPTVGTIK</sequence>
<proteinExistence type="predicted"/>
<dbReference type="EMBL" id="CP086715">
    <property type="protein sequence ID" value="WOO78238.1"/>
    <property type="molecule type" value="Genomic_DNA"/>
</dbReference>
<keyword evidence="3" id="KW-1185">Reference proteome</keyword>
<organism evidence="2 3">
    <name type="scientific">Vanrija pseudolonga</name>
    <dbReference type="NCBI Taxonomy" id="143232"/>
    <lineage>
        <taxon>Eukaryota</taxon>
        <taxon>Fungi</taxon>
        <taxon>Dikarya</taxon>
        <taxon>Basidiomycota</taxon>
        <taxon>Agaricomycotina</taxon>
        <taxon>Tremellomycetes</taxon>
        <taxon>Trichosporonales</taxon>
        <taxon>Trichosporonaceae</taxon>
        <taxon>Vanrija</taxon>
    </lineage>
</organism>
<gene>
    <name evidence="2" type="primary">TFC7_1</name>
    <name evidence="2" type="ORF">LOC62_02G001789</name>
</gene>
<dbReference type="CDD" id="cd07067">
    <property type="entry name" value="HP_PGM_like"/>
    <property type="match status" value="1"/>
</dbReference>
<dbReference type="InterPro" id="IPR029033">
    <property type="entry name" value="His_PPase_superfam"/>
</dbReference>
<name>A0AAF1BNL0_9TREE</name>
<evidence type="ECO:0000313" key="3">
    <source>
        <dbReference type="Proteomes" id="UP000827549"/>
    </source>
</evidence>
<dbReference type="PANTHER" id="PTHR16469">
    <property type="entry name" value="UBIQUITIN-ASSOCIATED AND SH3 DOMAIN-CONTAINING BA-RELATED"/>
    <property type="match status" value="1"/>
</dbReference>
<dbReference type="PANTHER" id="PTHR16469:SF51">
    <property type="entry name" value="TRANSCRIPTION FACTOR TAU 55 KDA SUBUNIT"/>
    <property type="match status" value="1"/>
</dbReference>
<protein>
    <submittedName>
        <fullName evidence="2">Transcription factor tau subunit</fullName>
    </submittedName>
</protein>
<dbReference type="InterPro" id="IPR013078">
    <property type="entry name" value="His_Pase_superF_clade-1"/>
</dbReference>
<feature type="compositionally biased region" description="Polar residues" evidence="1">
    <location>
        <begin position="234"/>
        <end position="244"/>
    </location>
</feature>
<dbReference type="AlphaFoldDB" id="A0AAF1BNL0"/>
<dbReference type="Proteomes" id="UP000827549">
    <property type="component" value="Chromosome 2"/>
</dbReference>